<dbReference type="GeneID" id="62193567"/>
<organism evidence="2 3">
    <name type="scientific">Eeniella nana</name>
    <name type="common">Yeast</name>
    <name type="synonym">Brettanomyces nanus</name>
    <dbReference type="NCBI Taxonomy" id="13502"/>
    <lineage>
        <taxon>Eukaryota</taxon>
        <taxon>Fungi</taxon>
        <taxon>Dikarya</taxon>
        <taxon>Ascomycota</taxon>
        <taxon>Saccharomycotina</taxon>
        <taxon>Pichiomycetes</taxon>
        <taxon>Pichiales</taxon>
        <taxon>Pichiaceae</taxon>
        <taxon>Brettanomyces</taxon>
    </lineage>
</organism>
<keyword evidence="1" id="KW-0175">Coiled coil</keyword>
<dbReference type="Proteomes" id="UP000662931">
    <property type="component" value="Chromosome 1"/>
</dbReference>
<accession>A0A875S080</accession>
<dbReference type="RefSeq" id="XP_038776429.1">
    <property type="nucleotide sequence ID" value="XM_038920501.1"/>
</dbReference>
<evidence type="ECO:0000313" key="2">
    <source>
        <dbReference type="EMBL" id="QPG72864.1"/>
    </source>
</evidence>
<dbReference type="OrthoDB" id="2130750at2759"/>
<evidence type="ECO:0000313" key="3">
    <source>
        <dbReference type="Proteomes" id="UP000662931"/>
    </source>
</evidence>
<dbReference type="AlphaFoldDB" id="A0A875S080"/>
<feature type="coiled-coil region" evidence="1">
    <location>
        <begin position="5"/>
        <end position="95"/>
    </location>
</feature>
<evidence type="ECO:0000256" key="1">
    <source>
        <dbReference type="SAM" id="Coils"/>
    </source>
</evidence>
<protein>
    <submittedName>
        <fullName evidence="2">Uncharacterized protein</fullName>
    </submittedName>
</protein>
<proteinExistence type="predicted"/>
<dbReference type="KEGG" id="bnn:FOA43_000166"/>
<dbReference type="PANTHER" id="PTHR23159:SF31">
    <property type="entry name" value="CENTROSOME-ASSOCIATED PROTEIN CEP250 ISOFORM X1"/>
    <property type="match status" value="1"/>
</dbReference>
<name>A0A875S080_EENNA</name>
<reference evidence="2" key="1">
    <citation type="submission" date="2020-10" db="EMBL/GenBank/DDBJ databases">
        <authorList>
            <person name="Roach M.J.R."/>
        </authorList>
    </citation>
    <scope>NUCLEOTIDE SEQUENCE</scope>
    <source>
        <strain evidence="2">CBS 1945</strain>
    </source>
</reference>
<feature type="coiled-coil region" evidence="1">
    <location>
        <begin position="563"/>
        <end position="631"/>
    </location>
</feature>
<feature type="coiled-coil region" evidence="1">
    <location>
        <begin position="158"/>
        <end position="269"/>
    </location>
</feature>
<dbReference type="EMBL" id="CP064812">
    <property type="protein sequence ID" value="QPG72864.1"/>
    <property type="molecule type" value="Genomic_DNA"/>
</dbReference>
<keyword evidence="3" id="KW-1185">Reference proteome</keyword>
<sequence>MSDEVDKLHNIIRRLDEKLKTFSDQVQSLKEELTKSHQDNDEASRLIDNLSEELEKRTVEVNVLSIENRNIESELQAVNKSYNSLKKEYAKAKDQLILQFEVEHDNINETMSPDQLRTRNKLLELTLVKLREESLDNELKLSEKVNSLTDKVSKYETRASMQTDLGRLNEELQAQLENLQKPEELIENLTLKNQDLITQNEKLAENVKELEELESLNQELIENHSLIQTELKQEVSQLEKKLREREQQIDELDSKIQKLEKVILRLNAEKSGSTVQEKTSQPIITEESIVEVHEMSSKKFNEHLDNLLIREDNFKIGVMKKLVDLSTLTSYFFERVAAQVHLGKEERHLKSANCLFKINAYATSLLEVYKFKSTVIPHEIVEQIDVYLREFVDNYKEGQLELDIQLDLISCDDLLRGRELAIIQLSTFSEELKLGLIVINNLEGFKVGQIKENLSRLIQLTDAKLTKLISMRAAREGVASITIDVKPLHIYLCNLIATFDSHHVTEDDIILDAAVINQKCKLLERLEWRREKIPVSIVLQEDASKLVQHALVKQPETNNDGFIDKLNLKIGVLEARLKKLQINEEKLTEVGKSLEDEHITNENLVKQVTELKSLKEELQDKINHMNKLLNAFGLDHYNHDERESKSQVHEEFHNLTKNRMINEIAKQRDLIERLSTKKGPSEDYSWLEQDISVARYRDDGKTAIFIDGLFDLALNFIAGARTISKQKHDVAEYYAGIMEEKLTDFILRSYGGKGEESYLMNL</sequence>
<gene>
    <name evidence="2" type="ORF">FOA43_000166</name>
</gene>
<dbReference type="PANTHER" id="PTHR23159">
    <property type="entry name" value="CENTROSOMAL PROTEIN 2"/>
    <property type="match status" value="1"/>
</dbReference>